<dbReference type="Gene3D" id="1.10.3680.10">
    <property type="entry name" value="TerB-like"/>
    <property type="match status" value="1"/>
</dbReference>
<evidence type="ECO:0000256" key="1">
    <source>
        <dbReference type="SAM" id="MobiDB-lite"/>
    </source>
</evidence>
<feature type="domain" description="TerB N-terminal" evidence="3">
    <location>
        <begin position="2"/>
        <end position="201"/>
    </location>
</feature>
<accession>A0A7W9GTL9</accession>
<feature type="region of interest" description="Disordered" evidence="1">
    <location>
        <begin position="522"/>
        <end position="550"/>
    </location>
</feature>
<feature type="domain" description="TerB-C" evidence="4">
    <location>
        <begin position="558"/>
        <end position="695"/>
    </location>
</feature>
<dbReference type="SUPFAM" id="SSF158682">
    <property type="entry name" value="TerB-like"/>
    <property type="match status" value="1"/>
</dbReference>
<dbReference type="Pfam" id="PF15615">
    <property type="entry name" value="TerB_C"/>
    <property type="match status" value="1"/>
</dbReference>
<dbReference type="Pfam" id="PF13208">
    <property type="entry name" value="TerB_N"/>
    <property type="match status" value="1"/>
</dbReference>
<evidence type="ECO:0000313" key="5">
    <source>
        <dbReference type="EMBL" id="MBB5789564.1"/>
    </source>
</evidence>
<dbReference type="AlphaFoldDB" id="A0A7W9GTL9"/>
<dbReference type="CDD" id="cd07176">
    <property type="entry name" value="terB"/>
    <property type="match status" value="1"/>
</dbReference>
<dbReference type="EMBL" id="JACHMM010000001">
    <property type="protein sequence ID" value="MBB5789564.1"/>
    <property type="molecule type" value="Genomic_DNA"/>
</dbReference>
<evidence type="ECO:0000259" key="4">
    <source>
        <dbReference type="Pfam" id="PF15615"/>
    </source>
</evidence>
<dbReference type="InterPro" id="IPR028932">
    <property type="entry name" value="TerB-C"/>
</dbReference>
<gene>
    <name evidence="5" type="ORF">HD601_004139</name>
</gene>
<dbReference type="Proteomes" id="UP000542813">
    <property type="component" value="Unassembled WGS sequence"/>
</dbReference>
<name>A0A7W9GTL9_9ACTN</name>
<reference evidence="5 6" key="1">
    <citation type="submission" date="2020-08" db="EMBL/GenBank/DDBJ databases">
        <title>Sequencing the genomes of 1000 actinobacteria strains.</title>
        <authorList>
            <person name="Klenk H.-P."/>
        </authorList>
    </citation>
    <scope>NUCLEOTIDE SEQUENCE [LARGE SCALE GENOMIC DNA]</scope>
    <source>
        <strain evidence="5 6">DSM 102122</strain>
    </source>
</reference>
<keyword evidence="6" id="KW-1185">Reference proteome</keyword>
<protein>
    <submittedName>
        <fullName evidence="5">Tellurite resistance protein</fullName>
    </submittedName>
</protein>
<comment type="caution">
    <text evidence="5">The sequence shown here is derived from an EMBL/GenBank/DDBJ whole genome shotgun (WGS) entry which is preliminary data.</text>
</comment>
<dbReference type="Pfam" id="PF05099">
    <property type="entry name" value="TerB"/>
    <property type="match status" value="1"/>
</dbReference>
<dbReference type="InterPro" id="IPR025266">
    <property type="entry name" value="TerB_N"/>
</dbReference>
<evidence type="ECO:0000313" key="6">
    <source>
        <dbReference type="Proteomes" id="UP000542813"/>
    </source>
</evidence>
<feature type="domain" description="Co-chaperone DjlA N-terminal" evidence="2">
    <location>
        <begin position="408"/>
        <end position="516"/>
    </location>
</feature>
<dbReference type="RefSeq" id="WP_184825009.1">
    <property type="nucleotide sequence ID" value="NZ_JACHMM010000001.1"/>
</dbReference>
<proteinExistence type="predicted"/>
<evidence type="ECO:0000259" key="3">
    <source>
        <dbReference type="Pfam" id="PF13208"/>
    </source>
</evidence>
<sequence>MAGYTLPGGMLYIGHGLRSPRGDVEPAQIDPTLKVAVRNVDTFGATMGYWPSYHKISPEARAGYLIWLAGGRRDPHAYIGFVFLFFYGLERRALVDIPADERLKIELPLLRAEVQRLLGIYGGNNSFRGYATKFLDVLDLQLAQGGSNAASPPPLDPERHWVPPLSLMAEVGRLASAGRPVPAEWALAWAWYHPEIHLRTSATRCTKEFTALFTSRYRAAHGDGIRVRPGKSRIQFDYYAASAGLGSAQVSMDAPDVFAQAAPRKHLESLVESVSADLDAYSRFLGRNPSGGSSLAAAALLPDDLRGAQSPEVVALIQWGTRLAESGIATTGADVLSRWPSKASDRLAKPETVALARLLGRHGLGIEPDVRLGGPAILAAAKVILFETGGEAPPQSATPAYASAATLLHLATAVASADGHVSPSEQQHLVDHLERALELTAGERLRLQAHLRWLTAAGVKLTGLSKRVEALSQPQRTSVADLLVTVAAADGAISPEEITSLTKIFKLLGLDPADVHSSLHAHLAGGRQPPASRPVTVREAGAPDPGYPVASPGRVGADAPSAAFSLDAEAIQAKFAETAAVGALLADIFSDDEPVHTMALSPEVAGGPTSAGAPGDSAAAPIPGLDAAHSGFLRTVLTRSSWSRAEIEELAEEGHLMPDGVLDTINEFALDIAGEPLLEEDQLDMFTVNDYARQELQ</sequence>
<organism evidence="5 6">
    <name type="scientific">Jiangella mangrovi</name>
    <dbReference type="NCBI Taxonomy" id="1524084"/>
    <lineage>
        <taxon>Bacteria</taxon>
        <taxon>Bacillati</taxon>
        <taxon>Actinomycetota</taxon>
        <taxon>Actinomycetes</taxon>
        <taxon>Jiangellales</taxon>
        <taxon>Jiangellaceae</taxon>
        <taxon>Jiangella</taxon>
    </lineage>
</organism>
<evidence type="ECO:0000259" key="2">
    <source>
        <dbReference type="Pfam" id="PF05099"/>
    </source>
</evidence>
<dbReference type="InterPro" id="IPR029024">
    <property type="entry name" value="TerB-like"/>
</dbReference>
<dbReference type="InterPro" id="IPR007791">
    <property type="entry name" value="DjlA_N"/>
</dbReference>